<dbReference type="InterPro" id="IPR051257">
    <property type="entry name" value="Diverse_CBS-Domain"/>
</dbReference>
<dbReference type="SMART" id="SM00116">
    <property type="entry name" value="CBS"/>
    <property type="match status" value="2"/>
</dbReference>
<dbReference type="InterPro" id="IPR000644">
    <property type="entry name" value="CBS_dom"/>
</dbReference>
<proteinExistence type="predicted"/>
<dbReference type="Proteomes" id="UP000608579">
    <property type="component" value="Unassembled WGS sequence"/>
</dbReference>
<keyword evidence="1 2" id="KW-0129">CBS domain</keyword>
<evidence type="ECO:0000256" key="2">
    <source>
        <dbReference type="PROSITE-ProRule" id="PRU00703"/>
    </source>
</evidence>
<evidence type="ECO:0000259" key="4">
    <source>
        <dbReference type="PROSITE" id="PS51901"/>
    </source>
</evidence>
<dbReference type="Gene3D" id="3.10.580.10">
    <property type="entry name" value="CBS-domain"/>
    <property type="match status" value="1"/>
</dbReference>
<evidence type="ECO:0000313" key="5">
    <source>
        <dbReference type="EMBL" id="HIQ29095.1"/>
    </source>
</evidence>
<feature type="domain" description="CBS" evidence="3">
    <location>
        <begin position="17"/>
        <end position="74"/>
    </location>
</feature>
<dbReference type="AlphaFoldDB" id="A0A832ZUB1"/>
<dbReference type="PANTHER" id="PTHR43080">
    <property type="entry name" value="CBS DOMAIN-CONTAINING PROTEIN CBSX3, MITOCHONDRIAL"/>
    <property type="match status" value="1"/>
</dbReference>
<dbReference type="Pfam" id="PF00571">
    <property type="entry name" value="CBS"/>
    <property type="match status" value="2"/>
</dbReference>
<comment type="caution">
    <text evidence="5">The sequence shown here is derived from an EMBL/GenBank/DDBJ whole genome shotgun (WGS) entry which is preliminary data.</text>
</comment>
<gene>
    <name evidence="5" type="ORF">EYH45_00865</name>
</gene>
<dbReference type="PROSITE" id="PS51371">
    <property type="entry name" value="CBS"/>
    <property type="match status" value="2"/>
</dbReference>
<evidence type="ECO:0000259" key="3">
    <source>
        <dbReference type="PROSITE" id="PS51371"/>
    </source>
</evidence>
<accession>A0A832ZUB1</accession>
<dbReference type="PANTHER" id="PTHR43080:SF2">
    <property type="entry name" value="CBS DOMAIN-CONTAINING PROTEIN"/>
    <property type="match status" value="1"/>
</dbReference>
<protein>
    <submittedName>
        <fullName evidence="5">CBS domain-containing protein</fullName>
    </submittedName>
</protein>
<dbReference type="EMBL" id="DQVM01000015">
    <property type="protein sequence ID" value="HIQ29095.1"/>
    <property type="molecule type" value="Genomic_DNA"/>
</dbReference>
<dbReference type="InterPro" id="IPR046342">
    <property type="entry name" value="CBS_dom_sf"/>
</dbReference>
<evidence type="ECO:0000256" key="1">
    <source>
        <dbReference type="ARBA" id="ARBA00023122"/>
    </source>
</evidence>
<organism evidence="5 6">
    <name type="scientific">Caldiarchaeum subterraneum</name>
    <dbReference type="NCBI Taxonomy" id="311458"/>
    <lineage>
        <taxon>Archaea</taxon>
        <taxon>Nitrososphaerota</taxon>
        <taxon>Candidatus Caldarchaeales</taxon>
        <taxon>Candidatus Caldarchaeaceae</taxon>
        <taxon>Candidatus Caldarchaeum</taxon>
    </lineage>
</organism>
<dbReference type="PROSITE" id="PS51901">
    <property type="entry name" value="ACP_MB"/>
    <property type="match status" value="1"/>
</dbReference>
<feature type="domain" description="ACP-type MB" evidence="4">
    <location>
        <begin position="156"/>
        <end position="190"/>
    </location>
</feature>
<dbReference type="InterPro" id="IPR044065">
    <property type="entry name" value="ACP_MB"/>
</dbReference>
<evidence type="ECO:0000313" key="6">
    <source>
        <dbReference type="Proteomes" id="UP000608579"/>
    </source>
</evidence>
<name>A0A832ZUB1_CALS0</name>
<dbReference type="SUPFAM" id="SSF54631">
    <property type="entry name" value="CBS-domain pair"/>
    <property type="match status" value="1"/>
</dbReference>
<reference evidence="5" key="1">
    <citation type="journal article" date="2020" name="ISME J.">
        <title>Gammaproteobacteria mediating utilization of methyl-, sulfur- and petroleum organic compounds in deep ocean hydrothermal plumes.</title>
        <authorList>
            <person name="Zhou Z."/>
            <person name="Liu Y."/>
            <person name="Pan J."/>
            <person name="Cron B.R."/>
            <person name="Toner B.M."/>
            <person name="Anantharaman K."/>
            <person name="Breier J.A."/>
            <person name="Dick G.J."/>
            <person name="Li M."/>
        </authorList>
    </citation>
    <scope>NUCLEOTIDE SEQUENCE</scope>
    <source>
        <strain evidence="5">SZUA-1515</strain>
    </source>
</reference>
<sequence length="190" mass="21321">MVKPALLAEEVRVRDVMSSPVIEADAEETLDKVADRMEKYHIGSVVITKNGQPVGIITKRDIVDKVVARDLRPSSVRAGDIMSSPLHIADPDLLIDEALRKMNKMKVSRLVVVYKGKITGMISLKDILQVTPEILDIVREQLRIKGVHVNRGGEGLQEGYCDACGEWSDMLVRIDDQLLCEECRLEMEKR</sequence>
<feature type="domain" description="CBS" evidence="3">
    <location>
        <begin position="82"/>
        <end position="137"/>
    </location>
</feature>